<dbReference type="PRINTS" id="PR00911">
    <property type="entry name" value="GLHYDRLASE11"/>
</dbReference>
<dbReference type="PROSITE" id="PS00777">
    <property type="entry name" value="GH11_2"/>
    <property type="match status" value="1"/>
</dbReference>
<dbReference type="PANTHER" id="PTHR46828:SF2">
    <property type="entry name" value="ENDO-1,4-BETA-XYLANASE A-RELATED"/>
    <property type="match status" value="1"/>
</dbReference>
<dbReference type="PROSITE" id="PS51761">
    <property type="entry name" value="GH11_3"/>
    <property type="match status" value="1"/>
</dbReference>
<dbReference type="PANTHER" id="PTHR46828">
    <property type="entry name" value="ENDO-1,4-BETA-XYLANASE A-RELATED"/>
    <property type="match status" value="1"/>
</dbReference>
<feature type="active site" description="Proton donor" evidence="10">
    <location>
        <position position="216"/>
    </location>
</feature>
<evidence type="ECO:0000313" key="14">
    <source>
        <dbReference type="EMBL" id="GJJ07009.1"/>
    </source>
</evidence>
<keyword evidence="12" id="KW-0732">Signal</keyword>
<dbReference type="AlphaFoldDB" id="A0AAV5A142"/>
<organism evidence="14 15">
    <name type="scientific">Clathrus columnatus</name>
    <dbReference type="NCBI Taxonomy" id="1419009"/>
    <lineage>
        <taxon>Eukaryota</taxon>
        <taxon>Fungi</taxon>
        <taxon>Dikarya</taxon>
        <taxon>Basidiomycota</taxon>
        <taxon>Agaricomycotina</taxon>
        <taxon>Agaricomycetes</taxon>
        <taxon>Phallomycetidae</taxon>
        <taxon>Phallales</taxon>
        <taxon>Clathraceae</taxon>
        <taxon>Clathrus</taxon>
    </lineage>
</organism>
<dbReference type="InterPro" id="IPR001137">
    <property type="entry name" value="Glyco_hydro_11"/>
</dbReference>
<keyword evidence="15" id="KW-1185">Reference proteome</keyword>
<evidence type="ECO:0000256" key="10">
    <source>
        <dbReference type="PROSITE-ProRule" id="PRU01097"/>
    </source>
</evidence>
<evidence type="ECO:0000256" key="1">
    <source>
        <dbReference type="ARBA" id="ARBA00000681"/>
    </source>
</evidence>
<evidence type="ECO:0000259" key="13">
    <source>
        <dbReference type="PROSITE" id="PS51761"/>
    </source>
</evidence>
<evidence type="ECO:0000256" key="8">
    <source>
        <dbReference type="ARBA" id="ARBA00023295"/>
    </source>
</evidence>
<comment type="pathway">
    <text evidence="2 10 11">Glycan degradation; xylan degradation.</text>
</comment>
<dbReference type="EMBL" id="BPWL01000002">
    <property type="protein sequence ID" value="GJJ07009.1"/>
    <property type="molecule type" value="Genomic_DNA"/>
</dbReference>
<proteinExistence type="inferred from homology"/>
<accession>A0AAV5A142</accession>
<evidence type="ECO:0000256" key="9">
    <source>
        <dbReference type="ARBA" id="ARBA00023326"/>
    </source>
</evidence>
<feature type="signal peptide" evidence="12">
    <location>
        <begin position="1"/>
        <end position="20"/>
    </location>
</feature>
<feature type="domain" description="GH11" evidence="13">
    <location>
        <begin position="41"/>
        <end position="229"/>
    </location>
</feature>
<evidence type="ECO:0000256" key="4">
    <source>
        <dbReference type="ARBA" id="ARBA00012590"/>
    </source>
</evidence>
<reference evidence="14" key="1">
    <citation type="submission" date="2021-10" db="EMBL/GenBank/DDBJ databases">
        <title>De novo Genome Assembly of Clathrus columnatus (Basidiomycota, Fungi) Using Illumina and Nanopore Sequence Data.</title>
        <authorList>
            <person name="Ogiso-Tanaka E."/>
            <person name="Itagaki H."/>
            <person name="Hosoya T."/>
            <person name="Hosaka K."/>
        </authorList>
    </citation>
    <scope>NUCLEOTIDE SEQUENCE</scope>
    <source>
        <strain evidence="14">MO-923</strain>
    </source>
</reference>
<dbReference type="Proteomes" id="UP001050691">
    <property type="component" value="Unassembled WGS sequence"/>
</dbReference>
<dbReference type="InterPro" id="IPR013320">
    <property type="entry name" value="ConA-like_dom_sf"/>
</dbReference>
<keyword evidence="6 10" id="KW-0378">Hydrolase</keyword>
<dbReference type="Gene3D" id="2.60.120.180">
    <property type="match status" value="1"/>
</dbReference>
<evidence type="ECO:0000256" key="2">
    <source>
        <dbReference type="ARBA" id="ARBA00004851"/>
    </source>
</evidence>
<dbReference type="GO" id="GO:0045493">
    <property type="term" value="P:xylan catabolic process"/>
    <property type="evidence" value="ECO:0007669"/>
    <property type="project" value="UniProtKB-UniRule"/>
</dbReference>
<keyword evidence="8 10" id="KW-0326">Glycosidase</keyword>
<sequence length="230" mass="24525">MPSFVKASLLALLSAATVLAAPSQLLNITQGTPGAHLVRRETVASGTGTVDGYYYSLYEEVDSGVTMNIGSGEYSVTWTAASQDVVAGIGWQPGSAQAITYSGSFNPDGNAYLSVYGWTTNPLVEYYICDSYGDYNPSTGLTQMGTVTSDGETYDIYKTVRENAPSIQGTATFNQYWSIRSSKRVGGTITTSNHFNAWKNLGMAMGTFNYQILATEGYQSSGSSDITVSA</sequence>
<dbReference type="Pfam" id="PF00457">
    <property type="entry name" value="Glyco_hydro_11"/>
    <property type="match status" value="1"/>
</dbReference>
<evidence type="ECO:0000256" key="5">
    <source>
        <dbReference type="ARBA" id="ARBA00022651"/>
    </source>
</evidence>
<comment type="similarity">
    <text evidence="3 10 11">Belongs to the glycosyl hydrolase 11 (cellulase G) family.</text>
</comment>
<dbReference type="GO" id="GO:0031176">
    <property type="term" value="F:endo-1,4-beta-xylanase activity"/>
    <property type="evidence" value="ECO:0007669"/>
    <property type="project" value="UniProtKB-UniRule"/>
</dbReference>
<evidence type="ECO:0000256" key="11">
    <source>
        <dbReference type="RuleBase" id="RU362015"/>
    </source>
</evidence>
<feature type="active site" description="Nucleophile" evidence="10">
    <location>
        <position position="125"/>
    </location>
</feature>
<evidence type="ECO:0000256" key="7">
    <source>
        <dbReference type="ARBA" id="ARBA00023277"/>
    </source>
</evidence>
<keyword evidence="7 10" id="KW-0119">Carbohydrate metabolism</keyword>
<comment type="catalytic activity">
    <reaction evidence="1 10 11">
        <text>Endohydrolysis of (1-&gt;4)-beta-D-xylosidic linkages in xylans.</text>
        <dbReference type="EC" id="3.2.1.8"/>
    </reaction>
</comment>
<comment type="caution">
    <text evidence="14">The sequence shown here is derived from an EMBL/GenBank/DDBJ whole genome shotgun (WGS) entry which is preliminary data.</text>
</comment>
<name>A0AAV5A142_9AGAM</name>
<evidence type="ECO:0000256" key="3">
    <source>
        <dbReference type="ARBA" id="ARBA00007792"/>
    </source>
</evidence>
<dbReference type="SUPFAM" id="SSF49899">
    <property type="entry name" value="Concanavalin A-like lectins/glucanases"/>
    <property type="match status" value="1"/>
</dbReference>
<protein>
    <recommendedName>
        <fullName evidence="4 10">Endo-1,4-beta-xylanase</fullName>
        <ecNumber evidence="4 10">3.2.1.8</ecNumber>
    </recommendedName>
</protein>
<gene>
    <name evidence="14" type="ORF">Clacol_001207</name>
</gene>
<feature type="chain" id="PRO_5043607535" description="Endo-1,4-beta-xylanase" evidence="12">
    <location>
        <begin position="21"/>
        <end position="230"/>
    </location>
</feature>
<dbReference type="InterPro" id="IPR013319">
    <property type="entry name" value="GH11/12"/>
</dbReference>
<dbReference type="InterPro" id="IPR033119">
    <property type="entry name" value="GH11_AS_2"/>
</dbReference>
<keyword evidence="5 10" id="KW-0858">Xylan degradation</keyword>
<dbReference type="EC" id="3.2.1.8" evidence="4 10"/>
<dbReference type="FunFam" id="2.60.120.180:FF:000001">
    <property type="entry name" value="Endo-1,4-beta-xylanase"/>
    <property type="match status" value="1"/>
</dbReference>
<dbReference type="InterPro" id="IPR033123">
    <property type="entry name" value="GH11_dom"/>
</dbReference>
<keyword evidence="9 10" id="KW-0624">Polysaccharide degradation</keyword>
<evidence type="ECO:0000256" key="12">
    <source>
        <dbReference type="SAM" id="SignalP"/>
    </source>
</evidence>
<evidence type="ECO:0000256" key="6">
    <source>
        <dbReference type="ARBA" id="ARBA00022801"/>
    </source>
</evidence>
<evidence type="ECO:0000313" key="15">
    <source>
        <dbReference type="Proteomes" id="UP001050691"/>
    </source>
</evidence>